<evidence type="ECO:0000313" key="2">
    <source>
        <dbReference type="Proteomes" id="UP000315003"/>
    </source>
</evidence>
<organism evidence="1 2">
    <name type="scientific">Stieleria bergensis</name>
    <dbReference type="NCBI Taxonomy" id="2528025"/>
    <lineage>
        <taxon>Bacteria</taxon>
        <taxon>Pseudomonadati</taxon>
        <taxon>Planctomycetota</taxon>
        <taxon>Planctomycetia</taxon>
        <taxon>Pirellulales</taxon>
        <taxon>Pirellulaceae</taxon>
        <taxon>Stieleria</taxon>
    </lineage>
</organism>
<gene>
    <name evidence="1" type="ORF">SV7mr_33780</name>
</gene>
<sequence length="215" mass="24216">MPLETTPLRLTPQPLTACEESSLQAAFFISAEPWLVQSIQRSHTDQVLEREILISMGLQTPPDSDSRRSPLPSLTLGAYLYTPLVFVAWANPAWYSVLGSNEKRQAMIGSLLMQAVAGNPLAFQLIQHWTVSRPPRTLWQNWVRCATNQPDREPSAMTPGINREMTPSIHRVILEQCEQLAQSTTNLSINKTQLKSQQRMLRTIAETLNSDHTLN</sequence>
<accession>A0A517SXT9</accession>
<reference evidence="1 2" key="1">
    <citation type="submission" date="2019-02" db="EMBL/GenBank/DDBJ databases">
        <title>Deep-cultivation of Planctomycetes and their phenomic and genomic characterization uncovers novel biology.</title>
        <authorList>
            <person name="Wiegand S."/>
            <person name="Jogler M."/>
            <person name="Boedeker C."/>
            <person name="Pinto D."/>
            <person name="Vollmers J."/>
            <person name="Rivas-Marin E."/>
            <person name="Kohn T."/>
            <person name="Peeters S.H."/>
            <person name="Heuer A."/>
            <person name="Rast P."/>
            <person name="Oberbeckmann S."/>
            <person name="Bunk B."/>
            <person name="Jeske O."/>
            <person name="Meyerdierks A."/>
            <person name="Storesund J.E."/>
            <person name="Kallscheuer N."/>
            <person name="Luecker S."/>
            <person name="Lage O.M."/>
            <person name="Pohl T."/>
            <person name="Merkel B.J."/>
            <person name="Hornburger P."/>
            <person name="Mueller R.-W."/>
            <person name="Bruemmer F."/>
            <person name="Labrenz M."/>
            <person name="Spormann A.M."/>
            <person name="Op den Camp H."/>
            <person name="Overmann J."/>
            <person name="Amann R."/>
            <person name="Jetten M.S.M."/>
            <person name="Mascher T."/>
            <person name="Medema M.H."/>
            <person name="Devos D.P."/>
            <person name="Kaster A.-K."/>
            <person name="Ovreas L."/>
            <person name="Rohde M."/>
            <person name="Galperin M.Y."/>
            <person name="Jogler C."/>
        </authorList>
    </citation>
    <scope>NUCLEOTIDE SEQUENCE [LARGE SCALE GENOMIC DNA]</scope>
    <source>
        <strain evidence="1 2">SV_7m_r</strain>
    </source>
</reference>
<dbReference type="AlphaFoldDB" id="A0A517SXT9"/>
<keyword evidence="2" id="KW-1185">Reference proteome</keyword>
<dbReference type="RefSeq" id="WP_145274154.1">
    <property type="nucleotide sequence ID" value="NZ_CP036272.1"/>
</dbReference>
<proteinExistence type="predicted"/>
<dbReference type="EMBL" id="CP036272">
    <property type="protein sequence ID" value="QDT60851.1"/>
    <property type="molecule type" value="Genomic_DNA"/>
</dbReference>
<dbReference type="Proteomes" id="UP000315003">
    <property type="component" value="Chromosome"/>
</dbReference>
<evidence type="ECO:0000313" key="1">
    <source>
        <dbReference type="EMBL" id="QDT60851.1"/>
    </source>
</evidence>
<name>A0A517SXT9_9BACT</name>
<protein>
    <submittedName>
        <fullName evidence="1">Uncharacterized protein</fullName>
    </submittedName>
</protein>